<comment type="caution">
    <text evidence="1">The sequence shown here is derived from an EMBL/GenBank/DDBJ whole genome shotgun (WGS) entry which is preliminary data.</text>
</comment>
<name>A0A5M8P556_9BACT</name>
<reference evidence="1 2" key="1">
    <citation type="submission" date="2019-03" db="EMBL/GenBank/DDBJ databases">
        <title>Single cell metagenomics reveals metabolic interactions within the superorganism composed of flagellate Streblomastix strix and complex community of Bacteroidetes bacteria on its surface.</title>
        <authorList>
            <person name="Treitli S.C."/>
            <person name="Kolisko M."/>
            <person name="Husnik F."/>
            <person name="Keeling P."/>
            <person name="Hampl V."/>
        </authorList>
    </citation>
    <scope>NUCLEOTIDE SEQUENCE [LARGE SCALE GENOMIC DNA]</scope>
    <source>
        <strain evidence="1">St1</strain>
    </source>
</reference>
<protein>
    <submittedName>
        <fullName evidence="1">Uncharacterized protein</fullName>
    </submittedName>
</protein>
<organism evidence="1 2">
    <name type="scientific">Candidatus Ordinivivax streblomastigis</name>
    <dbReference type="NCBI Taxonomy" id="2540710"/>
    <lineage>
        <taxon>Bacteria</taxon>
        <taxon>Pseudomonadati</taxon>
        <taxon>Bacteroidota</taxon>
        <taxon>Bacteroidia</taxon>
        <taxon>Bacteroidales</taxon>
        <taxon>Candidatus Ordinivivax</taxon>
    </lineage>
</organism>
<dbReference type="AlphaFoldDB" id="A0A5M8P556"/>
<sequence length="68" mass="8091">MKYYNDILTINKKMDADLRHKKQVFKDETKTRKAVHITVISTYGLNHNAYWGNIQSEVTMNDLFIERT</sequence>
<accession>A0A5M8P556</accession>
<evidence type="ECO:0000313" key="2">
    <source>
        <dbReference type="Proteomes" id="UP000324575"/>
    </source>
</evidence>
<dbReference type="EMBL" id="SNRX01000001">
    <property type="protein sequence ID" value="KAA6303665.1"/>
    <property type="molecule type" value="Genomic_DNA"/>
</dbReference>
<evidence type="ECO:0000313" key="1">
    <source>
        <dbReference type="EMBL" id="KAA6303665.1"/>
    </source>
</evidence>
<dbReference type="Proteomes" id="UP000324575">
    <property type="component" value="Unassembled WGS sequence"/>
</dbReference>
<gene>
    <name evidence="1" type="ORF">EZS26_000216</name>
</gene>
<proteinExistence type="predicted"/>